<accession>U7DDX9</accession>
<organism evidence="1 2">
    <name type="scientific">Chitinivibrio alkaliphilus ACht1</name>
    <dbReference type="NCBI Taxonomy" id="1313304"/>
    <lineage>
        <taxon>Bacteria</taxon>
        <taxon>Pseudomonadati</taxon>
        <taxon>Fibrobacterota</taxon>
        <taxon>Chitinivibrionia</taxon>
        <taxon>Chitinivibrionales</taxon>
        <taxon>Chitinivibrionaceae</taxon>
        <taxon>Chitinivibrio</taxon>
    </lineage>
</organism>
<dbReference type="AlphaFoldDB" id="U7DDX9"/>
<dbReference type="Gene3D" id="3.40.50.10310">
    <property type="entry name" value="Creatininase"/>
    <property type="match status" value="1"/>
</dbReference>
<dbReference type="Proteomes" id="UP000017148">
    <property type="component" value="Unassembled WGS sequence"/>
</dbReference>
<sequence length="104" mass="11547">MKQHHHSNRQESTEYAGVLLPLAGTEYYHDSLPLTASGKITECVAQAVSTQKKLLLAPPLSFTYNTPLHGYAGVVGVRKKNCCENNFRACPGILFYGYVPYNRT</sequence>
<evidence type="ECO:0000313" key="1">
    <source>
        <dbReference type="EMBL" id="ERP39111.1"/>
    </source>
</evidence>
<proteinExistence type="predicted"/>
<dbReference type="EMBL" id="ASJR01000002">
    <property type="protein sequence ID" value="ERP39111.1"/>
    <property type="molecule type" value="Genomic_DNA"/>
</dbReference>
<dbReference type="STRING" id="1313304.CALK_0277"/>
<dbReference type="RefSeq" id="WP_022635824.1">
    <property type="nucleotide sequence ID" value="NZ_ASJR01000002.1"/>
</dbReference>
<dbReference type="InterPro" id="IPR024087">
    <property type="entry name" value="Creatininase-like_sf"/>
</dbReference>
<gene>
    <name evidence="1" type="ORF">CALK_0277</name>
</gene>
<dbReference type="SUPFAM" id="SSF102215">
    <property type="entry name" value="Creatininase"/>
    <property type="match status" value="1"/>
</dbReference>
<comment type="caution">
    <text evidence="1">The sequence shown here is derived from an EMBL/GenBank/DDBJ whole genome shotgun (WGS) entry which is preliminary data.</text>
</comment>
<name>U7DDX9_9BACT</name>
<reference evidence="1 2" key="1">
    <citation type="journal article" date="2013" name="Environ. Microbiol.">
        <title>Genome analysis of Chitinivibrio alkaliphilus gen. nov., sp. nov., a novel extremely haloalkaliphilic anaerobic chitinolytic bacterium from the candidate phylum Termite Group 3.</title>
        <authorList>
            <person name="Sorokin D.Y."/>
            <person name="Gumerov V.M."/>
            <person name="Rakitin A.L."/>
            <person name="Beletsky A.V."/>
            <person name="Damste J.S."/>
            <person name="Muyzer G."/>
            <person name="Mardanov A.V."/>
            <person name="Ravin N.V."/>
        </authorList>
    </citation>
    <scope>NUCLEOTIDE SEQUENCE [LARGE SCALE GENOMIC DNA]</scope>
    <source>
        <strain evidence="1 2">ACht1</strain>
    </source>
</reference>
<evidence type="ECO:0000313" key="2">
    <source>
        <dbReference type="Proteomes" id="UP000017148"/>
    </source>
</evidence>
<protein>
    <submittedName>
        <fullName evidence="1">Uncharacterized protein</fullName>
    </submittedName>
</protein>
<keyword evidence="2" id="KW-1185">Reference proteome</keyword>